<evidence type="ECO:0000313" key="4">
    <source>
        <dbReference type="Proteomes" id="UP000310168"/>
    </source>
</evidence>
<dbReference type="SUPFAM" id="SSF53335">
    <property type="entry name" value="S-adenosyl-L-methionine-dependent methyltransferases"/>
    <property type="match status" value="1"/>
</dbReference>
<keyword evidence="4" id="KW-1185">Reference proteome</keyword>
<dbReference type="Pfam" id="PF03602">
    <property type="entry name" value="Cons_hypoth95"/>
    <property type="match status" value="1"/>
</dbReference>
<dbReference type="InterPro" id="IPR004398">
    <property type="entry name" value="RNA_MeTrfase_RsmD"/>
</dbReference>
<name>A0ABY2TRR8_9SPIR</name>
<dbReference type="InterPro" id="IPR002052">
    <property type="entry name" value="DNA_methylase_N6_adenine_CS"/>
</dbReference>
<dbReference type="PANTHER" id="PTHR43542:SF1">
    <property type="entry name" value="METHYLTRANSFERASE"/>
    <property type="match status" value="1"/>
</dbReference>
<evidence type="ECO:0000313" key="3">
    <source>
        <dbReference type="EMBL" id="TKZ33922.1"/>
    </source>
</evidence>
<dbReference type="InterPro" id="IPR029063">
    <property type="entry name" value="SAM-dependent_MTases_sf"/>
</dbReference>
<dbReference type="PIRSF" id="PIRSF004553">
    <property type="entry name" value="CHP00095"/>
    <property type="match status" value="1"/>
</dbReference>
<evidence type="ECO:0000256" key="1">
    <source>
        <dbReference type="ARBA" id="ARBA00022603"/>
    </source>
</evidence>
<dbReference type="Gene3D" id="3.40.50.150">
    <property type="entry name" value="Vaccinia Virus protein VP39"/>
    <property type="match status" value="1"/>
</dbReference>
<evidence type="ECO:0000256" key="2">
    <source>
        <dbReference type="ARBA" id="ARBA00022679"/>
    </source>
</evidence>
<comment type="caution">
    <text evidence="3">The sequence shown here is derived from an EMBL/GenBank/DDBJ whole genome shotgun (WGS) entry which is preliminary data.</text>
</comment>
<dbReference type="NCBIfam" id="TIGR00095">
    <property type="entry name" value="16S rRNA (guanine(966)-N(2))-methyltransferase RsmD"/>
    <property type="match status" value="1"/>
</dbReference>
<accession>A0ABY2TRR8</accession>
<dbReference type="PROSITE" id="PS00092">
    <property type="entry name" value="N6_MTASE"/>
    <property type="match status" value="1"/>
</dbReference>
<dbReference type="PANTHER" id="PTHR43542">
    <property type="entry name" value="METHYLTRANSFERASE"/>
    <property type="match status" value="1"/>
</dbReference>
<dbReference type="Proteomes" id="UP000310168">
    <property type="component" value="Unassembled WGS sequence"/>
</dbReference>
<protein>
    <submittedName>
        <fullName evidence="3">16S rRNA (Guanine(966)-N(2))-methyltransferase RsmD</fullName>
        <ecNumber evidence="3">2.1.1.171</ecNumber>
    </submittedName>
</protein>
<keyword evidence="1 3" id="KW-0489">Methyltransferase</keyword>
<proteinExistence type="predicted"/>
<dbReference type="GO" id="GO:0052913">
    <property type="term" value="F:16S rRNA (guanine(966)-N(2))-methyltransferase activity"/>
    <property type="evidence" value="ECO:0007669"/>
    <property type="project" value="UniProtKB-EC"/>
</dbReference>
<dbReference type="EMBL" id="SJDU01000212">
    <property type="protein sequence ID" value="TKZ33922.1"/>
    <property type="molecule type" value="Genomic_DNA"/>
</dbReference>
<organism evidence="3 4">
    <name type="scientific">Brachyspira catarrhinii</name>
    <dbReference type="NCBI Taxonomy" id="2528966"/>
    <lineage>
        <taxon>Bacteria</taxon>
        <taxon>Pseudomonadati</taxon>
        <taxon>Spirochaetota</taxon>
        <taxon>Spirochaetia</taxon>
        <taxon>Brachyspirales</taxon>
        <taxon>Brachyspiraceae</taxon>
        <taxon>Brachyspira</taxon>
    </lineage>
</organism>
<sequence>MHIISGYKKNKKIIAPKRDFRPTQSKVREALFNIIEVKDKIFLDLCSGSGAIGFEALSRGAKYCVFAEIDREAIQNIFINAKNIFENENEKYKIKRIAAEDYAKRTNEKFDIIYFDPPYNSKIYETVISLIIERNLLNENGYLIVESSYKYYKKFLENYKYNLKYEIKIYGENVLIIFKNIN</sequence>
<dbReference type="CDD" id="cd02440">
    <property type="entry name" value="AdoMet_MTases"/>
    <property type="match status" value="1"/>
</dbReference>
<reference evidence="3 4" key="1">
    <citation type="journal article" date="2019" name="Anaerobe">
        <title>Brachyspira catarrhinii sp. nov., an anaerobic intestinal spirochaete isolated from vervet monkeys may have been misidentified as Brachyspira aalborgi in previous studies.</title>
        <authorList>
            <person name="Phillips N.D."/>
            <person name="La T."/>
            <person name="Hampson D.J."/>
        </authorList>
    </citation>
    <scope>NUCLEOTIDE SEQUENCE [LARGE SCALE GENOMIC DNA]</scope>
    <source>
        <strain evidence="3 4">Z12</strain>
    </source>
</reference>
<gene>
    <name evidence="3" type="primary">rsmD</name>
    <name evidence="3" type="ORF">EZH24_08150</name>
</gene>
<keyword evidence="2 3" id="KW-0808">Transferase</keyword>
<dbReference type="EC" id="2.1.1.171" evidence="3"/>